<gene>
    <name evidence="4" type="ORF">M011DRAFT_273657</name>
</gene>
<dbReference type="InterPro" id="IPR007219">
    <property type="entry name" value="XnlR_reg_dom"/>
</dbReference>
<evidence type="ECO:0000259" key="3">
    <source>
        <dbReference type="SMART" id="SM00906"/>
    </source>
</evidence>
<dbReference type="Pfam" id="PF04082">
    <property type="entry name" value="Fungal_trans"/>
    <property type="match status" value="1"/>
</dbReference>
<feature type="region of interest" description="Disordered" evidence="2">
    <location>
        <begin position="540"/>
        <end position="578"/>
    </location>
</feature>
<dbReference type="AlphaFoldDB" id="A0A6A6VGI8"/>
<dbReference type="GO" id="GO:0006351">
    <property type="term" value="P:DNA-templated transcription"/>
    <property type="evidence" value="ECO:0007669"/>
    <property type="project" value="InterPro"/>
</dbReference>
<keyword evidence="5" id="KW-1185">Reference proteome</keyword>
<name>A0A6A6VGI8_9PLEO</name>
<sequence>MSSIKQVQDLQSRIAELTEENALLRTRMSESTGSESTRGLGINQRLDNQFQATTLSSKEALPPIKNLPIIQDNIRKYCSGIYGPPVHRRSSTTLLKASAFPDLPPRATFAHLSRSYLDSIHKWFPVLHWPTFSQDVDNIYMKRTFEGTSKAWVGLYFAVLACGSLNAPQPPSGSPKPSDKGSYYYDVAIQLSDMVSEETSTANTSMAVLLTIFATESNLIAAGAKWLATSVRLAQCLRLHVELEAPFFETEMRRRLWWAIYVLDRFVSAGAHLPMLIQDADCNTAMPSSLDDRYISSHGYERLPFGHPSARGALALIRAARLYSRVGEAAQSLPTTPAISQALDEDVRATLMLLPDSYLPSSDTHLEPADLPQLMAFQAARFLVYRQNITPRCRTPERMEAVRRSSQVAQETAKYISRAIHSPSGASDPGVWKTKVTQLASNLICVHLWRCILMLCFCGDYDAALMCAHLSATIGDTRKINGACGRNIAFFLELLLDRIRGGNWAHYTLGLDEEMLIYTSGDLQEVGKHAWVWTGYTNESEHPSPHSASTPALQSPYGHGDAMQGLSSNNHHQGAPTTYNGYGDWNGWAGVEKTIRQLIAEEHSAQRPQPSAYYPPPHNPVKRVQLAADAVPASPTRSVTAPPASSSASRISIANII</sequence>
<dbReference type="SMART" id="SM00906">
    <property type="entry name" value="Fungal_trans"/>
    <property type="match status" value="1"/>
</dbReference>
<accession>A0A6A6VGI8</accession>
<reference evidence="4" key="1">
    <citation type="journal article" date="2020" name="Stud. Mycol.">
        <title>101 Dothideomycetes genomes: a test case for predicting lifestyles and emergence of pathogens.</title>
        <authorList>
            <person name="Haridas S."/>
            <person name="Albert R."/>
            <person name="Binder M."/>
            <person name="Bloem J."/>
            <person name="Labutti K."/>
            <person name="Salamov A."/>
            <person name="Andreopoulos B."/>
            <person name="Baker S."/>
            <person name="Barry K."/>
            <person name="Bills G."/>
            <person name="Bluhm B."/>
            <person name="Cannon C."/>
            <person name="Castanera R."/>
            <person name="Culley D."/>
            <person name="Daum C."/>
            <person name="Ezra D."/>
            <person name="Gonzalez J."/>
            <person name="Henrissat B."/>
            <person name="Kuo A."/>
            <person name="Liang C."/>
            <person name="Lipzen A."/>
            <person name="Lutzoni F."/>
            <person name="Magnuson J."/>
            <person name="Mondo S."/>
            <person name="Nolan M."/>
            <person name="Ohm R."/>
            <person name="Pangilinan J."/>
            <person name="Park H.-J."/>
            <person name="Ramirez L."/>
            <person name="Alfaro M."/>
            <person name="Sun H."/>
            <person name="Tritt A."/>
            <person name="Yoshinaga Y."/>
            <person name="Zwiers L.-H."/>
            <person name="Turgeon B."/>
            <person name="Goodwin S."/>
            <person name="Spatafora J."/>
            <person name="Crous P."/>
            <person name="Grigoriev I."/>
        </authorList>
    </citation>
    <scope>NUCLEOTIDE SEQUENCE</scope>
    <source>
        <strain evidence="4">CBS 119925</strain>
    </source>
</reference>
<feature type="domain" description="Xylanolytic transcriptional activator regulatory" evidence="3">
    <location>
        <begin position="223"/>
        <end position="293"/>
    </location>
</feature>
<evidence type="ECO:0000313" key="5">
    <source>
        <dbReference type="Proteomes" id="UP000799440"/>
    </source>
</evidence>
<organism evidence="4 5">
    <name type="scientific">Sporormia fimetaria CBS 119925</name>
    <dbReference type="NCBI Taxonomy" id="1340428"/>
    <lineage>
        <taxon>Eukaryota</taxon>
        <taxon>Fungi</taxon>
        <taxon>Dikarya</taxon>
        <taxon>Ascomycota</taxon>
        <taxon>Pezizomycotina</taxon>
        <taxon>Dothideomycetes</taxon>
        <taxon>Pleosporomycetidae</taxon>
        <taxon>Pleosporales</taxon>
        <taxon>Sporormiaceae</taxon>
        <taxon>Sporormia</taxon>
    </lineage>
</organism>
<dbReference type="OrthoDB" id="2110361at2759"/>
<dbReference type="InterPro" id="IPR050987">
    <property type="entry name" value="AtrR-like"/>
</dbReference>
<dbReference type="GO" id="GO:0003677">
    <property type="term" value="F:DNA binding"/>
    <property type="evidence" value="ECO:0007669"/>
    <property type="project" value="InterPro"/>
</dbReference>
<evidence type="ECO:0000256" key="2">
    <source>
        <dbReference type="SAM" id="MobiDB-lite"/>
    </source>
</evidence>
<proteinExistence type="predicted"/>
<dbReference type="EMBL" id="MU006565">
    <property type="protein sequence ID" value="KAF2749685.1"/>
    <property type="molecule type" value="Genomic_DNA"/>
</dbReference>
<feature type="compositionally biased region" description="Polar residues" evidence="2">
    <location>
        <begin position="565"/>
        <end position="578"/>
    </location>
</feature>
<dbReference type="GO" id="GO:0008270">
    <property type="term" value="F:zinc ion binding"/>
    <property type="evidence" value="ECO:0007669"/>
    <property type="project" value="InterPro"/>
</dbReference>
<dbReference type="GO" id="GO:0003700">
    <property type="term" value="F:DNA-binding transcription factor activity"/>
    <property type="evidence" value="ECO:0007669"/>
    <property type="project" value="InterPro"/>
</dbReference>
<keyword evidence="1" id="KW-0539">Nucleus</keyword>
<evidence type="ECO:0000313" key="4">
    <source>
        <dbReference type="EMBL" id="KAF2749685.1"/>
    </source>
</evidence>
<protein>
    <recommendedName>
        <fullName evidence="3">Xylanolytic transcriptional activator regulatory domain-containing protein</fullName>
    </recommendedName>
</protein>
<dbReference type="CDD" id="cd12148">
    <property type="entry name" value="fungal_TF_MHR"/>
    <property type="match status" value="1"/>
</dbReference>
<dbReference type="PANTHER" id="PTHR46910">
    <property type="entry name" value="TRANSCRIPTION FACTOR PDR1"/>
    <property type="match status" value="1"/>
</dbReference>
<evidence type="ECO:0000256" key="1">
    <source>
        <dbReference type="ARBA" id="ARBA00023242"/>
    </source>
</evidence>
<dbReference type="Proteomes" id="UP000799440">
    <property type="component" value="Unassembled WGS sequence"/>
</dbReference>
<dbReference type="PANTHER" id="PTHR46910:SF1">
    <property type="entry name" value="MISCELLANEOUS ZN(II)2CYS6 TRANSCRIPTION FACTOR (EUROFUNG)-RELATED"/>
    <property type="match status" value="1"/>
</dbReference>